<comment type="caution">
    <text evidence="1">The sequence shown here is derived from an EMBL/GenBank/DDBJ whole genome shotgun (WGS) entry which is preliminary data.</text>
</comment>
<protein>
    <submittedName>
        <fullName evidence="1">Uncharacterized protein</fullName>
    </submittedName>
</protein>
<gene>
    <name evidence="1" type="ORF">CYNAS_LOCUS16494</name>
</gene>
<reference evidence="1" key="1">
    <citation type="submission" date="2023-07" db="EMBL/GenBank/DDBJ databases">
        <authorList>
            <consortium name="CYATHOMIX"/>
        </authorList>
    </citation>
    <scope>NUCLEOTIDE SEQUENCE</scope>
    <source>
        <strain evidence="1">N/A</strain>
    </source>
</reference>
<organism evidence="1 2">
    <name type="scientific">Cylicocyclus nassatus</name>
    <name type="common">Nematode worm</name>
    <dbReference type="NCBI Taxonomy" id="53992"/>
    <lineage>
        <taxon>Eukaryota</taxon>
        <taxon>Metazoa</taxon>
        <taxon>Ecdysozoa</taxon>
        <taxon>Nematoda</taxon>
        <taxon>Chromadorea</taxon>
        <taxon>Rhabditida</taxon>
        <taxon>Rhabditina</taxon>
        <taxon>Rhabditomorpha</taxon>
        <taxon>Strongyloidea</taxon>
        <taxon>Strongylidae</taxon>
        <taxon>Cylicocyclus</taxon>
    </lineage>
</organism>
<proteinExistence type="predicted"/>
<evidence type="ECO:0000313" key="2">
    <source>
        <dbReference type="Proteomes" id="UP001176961"/>
    </source>
</evidence>
<evidence type="ECO:0000313" key="1">
    <source>
        <dbReference type="EMBL" id="CAJ0604511.1"/>
    </source>
</evidence>
<dbReference type="EMBL" id="CATQJL010000305">
    <property type="protein sequence ID" value="CAJ0604511.1"/>
    <property type="molecule type" value="Genomic_DNA"/>
</dbReference>
<sequence length="72" mass="8494">MSCFGHPVILHSNSSCMRTAVILHKNTNEEEMLYRNARKHHRSRVMPISFGNCDILKMQIRCFRVMQIFSIK</sequence>
<accession>A0AA36H688</accession>
<dbReference type="Proteomes" id="UP001176961">
    <property type="component" value="Unassembled WGS sequence"/>
</dbReference>
<dbReference type="AlphaFoldDB" id="A0AA36H688"/>
<keyword evidence="2" id="KW-1185">Reference proteome</keyword>
<name>A0AA36H688_CYLNA</name>